<keyword evidence="1" id="KW-0645">Protease</keyword>
<dbReference type="SMART" id="SM00020">
    <property type="entry name" value="Tryp_SPc"/>
    <property type="match status" value="1"/>
</dbReference>
<dbReference type="GO" id="GO:0004252">
    <property type="term" value="F:serine-type endopeptidase activity"/>
    <property type="evidence" value="ECO:0007669"/>
    <property type="project" value="InterPro"/>
</dbReference>
<evidence type="ECO:0000256" key="3">
    <source>
        <dbReference type="ARBA" id="ARBA00022825"/>
    </source>
</evidence>
<dbReference type="PRINTS" id="PR00722">
    <property type="entry name" value="CHYMOTRYPSIN"/>
</dbReference>
<dbReference type="PANTHER" id="PTHR24264:SF54">
    <property type="entry name" value="PEPTIDASE S1 DOMAIN-CONTAINING PROTEIN"/>
    <property type="match status" value="1"/>
</dbReference>
<proteinExistence type="predicted"/>
<dbReference type="InterPro" id="IPR009003">
    <property type="entry name" value="Peptidase_S1_PA"/>
</dbReference>
<evidence type="ECO:0000256" key="1">
    <source>
        <dbReference type="ARBA" id="ARBA00022670"/>
    </source>
</evidence>
<dbReference type="GO" id="GO:0005615">
    <property type="term" value="C:extracellular space"/>
    <property type="evidence" value="ECO:0007669"/>
    <property type="project" value="TreeGrafter"/>
</dbReference>
<dbReference type="InterPro" id="IPR033116">
    <property type="entry name" value="TRYPSIN_SER"/>
</dbReference>
<dbReference type="PROSITE" id="PS00135">
    <property type="entry name" value="TRYPSIN_SER"/>
    <property type="match status" value="1"/>
</dbReference>
<dbReference type="GO" id="GO:0006508">
    <property type="term" value="P:proteolysis"/>
    <property type="evidence" value="ECO:0007669"/>
    <property type="project" value="UniProtKB-KW"/>
</dbReference>
<dbReference type="InterPro" id="IPR050127">
    <property type="entry name" value="Serine_Proteases_S1"/>
</dbReference>
<reference evidence="5" key="1">
    <citation type="submission" date="2021-02" db="EMBL/GenBank/DDBJ databases">
        <authorList>
            <person name="Bekaert M."/>
        </authorList>
    </citation>
    <scope>NUCLEOTIDE SEQUENCE</scope>
    <source>
        <strain evidence="5">IoA-00</strain>
    </source>
</reference>
<keyword evidence="3" id="KW-0720">Serine protease</keyword>
<evidence type="ECO:0000256" key="2">
    <source>
        <dbReference type="ARBA" id="ARBA00022801"/>
    </source>
</evidence>
<dbReference type="PROSITE" id="PS50240">
    <property type="entry name" value="TRYPSIN_DOM"/>
    <property type="match status" value="1"/>
</dbReference>
<name>A0A7R8HAH4_LEPSM</name>
<organism evidence="5 6">
    <name type="scientific">Lepeophtheirus salmonis</name>
    <name type="common">Salmon louse</name>
    <name type="synonym">Caligus salmonis</name>
    <dbReference type="NCBI Taxonomy" id="72036"/>
    <lineage>
        <taxon>Eukaryota</taxon>
        <taxon>Metazoa</taxon>
        <taxon>Ecdysozoa</taxon>
        <taxon>Arthropoda</taxon>
        <taxon>Crustacea</taxon>
        <taxon>Multicrustacea</taxon>
        <taxon>Hexanauplia</taxon>
        <taxon>Copepoda</taxon>
        <taxon>Siphonostomatoida</taxon>
        <taxon>Caligidae</taxon>
        <taxon>Lepeophtheirus</taxon>
    </lineage>
</organism>
<evidence type="ECO:0000313" key="6">
    <source>
        <dbReference type="Proteomes" id="UP000675881"/>
    </source>
</evidence>
<dbReference type="InterPro" id="IPR043504">
    <property type="entry name" value="Peptidase_S1_PA_chymotrypsin"/>
</dbReference>
<dbReference type="Pfam" id="PF00089">
    <property type="entry name" value="Trypsin"/>
    <property type="match status" value="1"/>
</dbReference>
<dbReference type="CDD" id="cd00190">
    <property type="entry name" value="Tryp_SPc"/>
    <property type="match status" value="1"/>
</dbReference>
<dbReference type="InterPro" id="IPR001314">
    <property type="entry name" value="Peptidase_S1A"/>
</dbReference>
<dbReference type="PANTHER" id="PTHR24264">
    <property type="entry name" value="TRYPSIN-RELATED"/>
    <property type="match status" value="1"/>
</dbReference>
<accession>A0A7R8HAH4</accession>
<protein>
    <submittedName>
        <fullName evidence="5">(salmon louse) hypothetical protein</fullName>
    </submittedName>
</protein>
<sequence>MEKEITEIDPNASLISSRNTEDCKCGLTQFGLTSCGDVRRQMNINRIIGGRFANENEIPWSARIVICRSRNECYVRKEFFVEISRMNVELGVRDARVTSYFTKRVGVESFSIHGEHEEQTAKNDIALVKLKQHIQFNEGIKPACLPLDEQQLFAGEWAVASGWGQTSVSDKRGSNVLKRTRLQVLQNSNQYCINGASLGKPPWIKQMCAYAEGTDSCGGDSGGPLTLPQNGRCALVGIVSYGLECALTYHAGVYTRVSEYLFWIKHLAKDGGCFGGGTEMKPKYCDMRCLWGHVTATYYITNNRHEVKCDQGICYATNSNVNVCEIYNYPCGHMWN</sequence>
<dbReference type="InterPro" id="IPR001254">
    <property type="entry name" value="Trypsin_dom"/>
</dbReference>
<keyword evidence="6" id="KW-1185">Reference proteome</keyword>
<dbReference type="OrthoDB" id="5565075at2759"/>
<dbReference type="AlphaFoldDB" id="A0A7R8HAH4"/>
<dbReference type="Gene3D" id="2.40.10.10">
    <property type="entry name" value="Trypsin-like serine proteases"/>
    <property type="match status" value="1"/>
</dbReference>
<dbReference type="EMBL" id="HG994585">
    <property type="protein sequence ID" value="CAF2967054.1"/>
    <property type="molecule type" value="Genomic_DNA"/>
</dbReference>
<gene>
    <name evidence="5" type="ORF">LSAA_11934</name>
</gene>
<dbReference type="Proteomes" id="UP000675881">
    <property type="component" value="Chromosome 6"/>
</dbReference>
<keyword evidence="2" id="KW-0378">Hydrolase</keyword>
<dbReference type="PROSITE" id="PS51257">
    <property type="entry name" value="PROKAR_LIPOPROTEIN"/>
    <property type="match status" value="1"/>
</dbReference>
<evidence type="ECO:0000256" key="4">
    <source>
        <dbReference type="ARBA" id="ARBA00023157"/>
    </source>
</evidence>
<evidence type="ECO:0000313" key="5">
    <source>
        <dbReference type="EMBL" id="CAF2967054.1"/>
    </source>
</evidence>
<dbReference type="SUPFAM" id="SSF50494">
    <property type="entry name" value="Trypsin-like serine proteases"/>
    <property type="match status" value="1"/>
</dbReference>
<keyword evidence="4" id="KW-1015">Disulfide bond</keyword>